<evidence type="ECO:0000313" key="4">
    <source>
        <dbReference type="Proteomes" id="UP000619244"/>
    </source>
</evidence>
<dbReference type="Pfam" id="PF00248">
    <property type="entry name" value="Aldo_ket_red"/>
    <property type="match status" value="1"/>
</dbReference>
<reference evidence="3" key="1">
    <citation type="journal article" date="2014" name="Int. J. Syst. Evol. Microbiol.">
        <title>Complete genome sequence of Corynebacterium casei LMG S-19264T (=DSM 44701T), isolated from a smear-ripened cheese.</title>
        <authorList>
            <consortium name="US DOE Joint Genome Institute (JGI-PGF)"/>
            <person name="Walter F."/>
            <person name="Albersmeier A."/>
            <person name="Kalinowski J."/>
            <person name="Ruckert C."/>
        </authorList>
    </citation>
    <scope>NUCLEOTIDE SEQUENCE</scope>
    <source>
        <strain evidence="3">JCM 4790</strain>
    </source>
</reference>
<keyword evidence="4" id="KW-1185">Reference proteome</keyword>
<comment type="caution">
    <text evidence="3">The sequence shown here is derived from an EMBL/GenBank/DDBJ whole genome shotgun (WGS) entry which is preliminary data.</text>
</comment>
<sequence length="329" mass="35822">MQHRTLGSQGLEVSAIGYGAMGLTMAYGPTDEEGGVAALRRAHDLGVTFFDTAEMYGWGTGSNEILVGKAVRDFRDDVVLATKFGVDMSVPPEQIGGPLNSRPDNIRKVADNSLRYLGVDHIDVFYQHRVDPEVPIEEVAGTVKELIDAGWVKYFGLSEAGPETIRRAHAVQPVSVLQTEYSLFERDVEQLFPVLDELGIGFVAYSPLGRGFITGTAKPAGRYEGNDIRNVDPRWQPGNFEKNVEAVDRLAELAAAKGATVSQLALAWLLTRGEHIVPIPGTRSPKRIQENVGAADLTLTDTDLKAIDEILPHGGFGARYTEGHVPTWI</sequence>
<dbReference type="Proteomes" id="UP000619244">
    <property type="component" value="Unassembled WGS sequence"/>
</dbReference>
<gene>
    <name evidence="3" type="ORF">GCM10010358_71620</name>
</gene>
<dbReference type="InterPro" id="IPR023210">
    <property type="entry name" value="NADP_OxRdtase_dom"/>
</dbReference>
<name>A0A918NZ18_9ACTN</name>
<evidence type="ECO:0000259" key="2">
    <source>
        <dbReference type="Pfam" id="PF00248"/>
    </source>
</evidence>
<dbReference type="InterPro" id="IPR050791">
    <property type="entry name" value="Aldo-Keto_reductase"/>
</dbReference>
<feature type="domain" description="NADP-dependent oxidoreductase" evidence="2">
    <location>
        <begin position="15"/>
        <end position="311"/>
    </location>
</feature>
<dbReference type="EMBL" id="BMVU01000066">
    <property type="protein sequence ID" value="GGY08247.1"/>
    <property type="molecule type" value="Genomic_DNA"/>
</dbReference>
<accession>A0A918NZ18</accession>
<keyword evidence="1" id="KW-0560">Oxidoreductase</keyword>
<reference evidence="3" key="2">
    <citation type="submission" date="2020-09" db="EMBL/GenBank/DDBJ databases">
        <authorList>
            <person name="Sun Q."/>
            <person name="Ohkuma M."/>
        </authorList>
    </citation>
    <scope>NUCLEOTIDE SEQUENCE</scope>
    <source>
        <strain evidence="3">JCM 4790</strain>
    </source>
</reference>
<dbReference type="Gene3D" id="3.20.20.100">
    <property type="entry name" value="NADP-dependent oxidoreductase domain"/>
    <property type="match status" value="1"/>
</dbReference>
<dbReference type="AlphaFoldDB" id="A0A918NZ18"/>
<dbReference type="GO" id="GO:0005737">
    <property type="term" value="C:cytoplasm"/>
    <property type="evidence" value="ECO:0007669"/>
    <property type="project" value="TreeGrafter"/>
</dbReference>
<dbReference type="RefSeq" id="WP_190194483.1">
    <property type="nucleotide sequence ID" value="NZ_BMVU01000066.1"/>
</dbReference>
<dbReference type="InterPro" id="IPR036812">
    <property type="entry name" value="NAD(P)_OxRdtase_dom_sf"/>
</dbReference>
<dbReference type="SUPFAM" id="SSF51430">
    <property type="entry name" value="NAD(P)-linked oxidoreductase"/>
    <property type="match status" value="1"/>
</dbReference>
<evidence type="ECO:0000313" key="3">
    <source>
        <dbReference type="EMBL" id="GGY08247.1"/>
    </source>
</evidence>
<dbReference type="PANTHER" id="PTHR43625">
    <property type="entry name" value="AFLATOXIN B1 ALDEHYDE REDUCTASE"/>
    <property type="match status" value="1"/>
</dbReference>
<organism evidence="3 4">
    <name type="scientific">Streptomyces minutiscleroticus</name>
    <dbReference type="NCBI Taxonomy" id="68238"/>
    <lineage>
        <taxon>Bacteria</taxon>
        <taxon>Bacillati</taxon>
        <taxon>Actinomycetota</taxon>
        <taxon>Actinomycetes</taxon>
        <taxon>Kitasatosporales</taxon>
        <taxon>Streptomycetaceae</taxon>
        <taxon>Streptomyces</taxon>
    </lineage>
</organism>
<dbReference type="PANTHER" id="PTHR43625:SF99">
    <property type="entry name" value="ALDO-KETO REDUCTASE 1-RELATED"/>
    <property type="match status" value="1"/>
</dbReference>
<evidence type="ECO:0000256" key="1">
    <source>
        <dbReference type="ARBA" id="ARBA00023002"/>
    </source>
</evidence>
<proteinExistence type="predicted"/>
<dbReference type="GO" id="GO:0016491">
    <property type="term" value="F:oxidoreductase activity"/>
    <property type="evidence" value="ECO:0007669"/>
    <property type="project" value="UniProtKB-KW"/>
</dbReference>
<protein>
    <submittedName>
        <fullName evidence="3">Oxidoreductase</fullName>
    </submittedName>
</protein>
<dbReference type="CDD" id="cd19076">
    <property type="entry name" value="AKR_AKR13A_13D"/>
    <property type="match status" value="1"/>
</dbReference>